<dbReference type="EMBL" id="AP014967">
    <property type="protein sequence ID" value="BAT14841.1"/>
    <property type="molecule type" value="Genomic_DNA"/>
</dbReference>
<reference evidence="2 3" key="3">
    <citation type="journal article" date="2013" name="Rice">
        <title>Improvement of the Oryza sativa Nipponbare reference genome using next generation sequence and optical map data.</title>
        <authorList>
            <person name="Kawahara Y."/>
            <person name="de la Bastide M."/>
            <person name="Hamilton J.P."/>
            <person name="Kanamori H."/>
            <person name="McCombie W.R."/>
            <person name="Ouyang S."/>
            <person name="Schwartz D.C."/>
            <person name="Tanaka T."/>
            <person name="Wu J."/>
            <person name="Zhou S."/>
            <person name="Childs K.L."/>
            <person name="Davidson R.M."/>
            <person name="Lin H."/>
            <person name="Quesada-Ocampo L."/>
            <person name="Vaillancourt B."/>
            <person name="Sakai H."/>
            <person name="Lee S.S."/>
            <person name="Kim J."/>
            <person name="Numa H."/>
            <person name="Itoh T."/>
            <person name="Buell C.R."/>
            <person name="Matsumoto T."/>
        </authorList>
    </citation>
    <scope>NUCLEOTIDE SEQUENCE [LARGE SCALE GENOMIC DNA]</scope>
    <source>
        <strain evidence="3">cv. Nipponbare</strain>
    </source>
</reference>
<evidence type="ECO:0000313" key="3">
    <source>
        <dbReference type="Proteomes" id="UP000059680"/>
    </source>
</evidence>
<dbReference type="InParanoid" id="A0A0P0Y4L8"/>
<dbReference type="Proteomes" id="UP000059680">
    <property type="component" value="Chromosome 11"/>
</dbReference>
<accession>A0A0P0Y4L8</accession>
<reference evidence="2 3" key="2">
    <citation type="journal article" date="2013" name="Plant Cell Physiol.">
        <title>Rice Annotation Project Database (RAP-DB): an integrative and interactive database for rice genomics.</title>
        <authorList>
            <person name="Sakai H."/>
            <person name="Lee S.S."/>
            <person name="Tanaka T."/>
            <person name="Numa H."/>
            <person name="Kim J."/>
            <person name="Kawahara Y."/>
            <person name="Wakimoto H."/>
            <person name="Yang C.C."/>
            <person name="Iwamoto M."/>
            <person name="Abe T."/>
            <person name="Yamada Y."/>
            <person name="Muto A."/>
            <person name="Inokuchi H."/>
            <person name="Ikemura T."/>
            <person name="Matsumoto T."/>
            <person name="Sasaki T."/>
            <person name="Itoh T."/>
        </authorList>
    </citation>
    <scope>NUCLEOTIDE SEQUENCE [LARGE SCALE GENOMIC DNA]</scope>
    <source>
        <strain evidence="3">cv. Nipponbare</strain>
    </source>
</reference>
<name>A0A0P0Y4L8_ORYSJ</name>
<evidence type="ECO:0000313" key="2">
    <source>
        <dbReference type="EMBL" id="BAT14841.1"/>
    </source>
</evidence>
<reference evidence="3" key="1">
    <citation type="journal article" date="2005" name="Nature">
        <title>The map-based sequence of the rice genome.</title>
        <authorList>
            <consortium name="International rice genome sequencing project (IRGSP)"/>
            <person name="Matsumoto T."/>
            <person name="Wu J."/>
            <person name="Kanamori H."/>
            <person name="Katayose Y."/>
            <person name="Fujisawa M."/>
            <person name="Namiki N."/>
            <person name="Mizuno H."/>
            <person name="Yamamoto K."/>
            <person name="Antonio B.A."/>
            <person name="Baba T."/>
            <person name="Sakata K."/>
            <person name="Nagamura Y."/>
            <person name="Aoki H."/>
            <person name="Arikawa K."/>
            <person name="Arita K."/>
            <person name="Bito T."/>
            <person name="Chiden Y."/>
            <person name="Fujitsuka N."/>
            <person name="Fukunaka R."/>
            <person name="Hamada M."/>
            <person name="Harada C."/>
            <person name="Hayashi A."/>
            <person name="Hijishita S."/>
            <person name="Honda M."/>
            <person name="Hosokawa S."/>
            <person name="Ichikawa Y."/>
            <person name="Idonuma A."/>
            <person name="Iijima M."/>
            <person name="Ikeda M."/>
            <person name="Ikeno M."/>
            <person name="Ito K."/>
            <person name="Ito S."/>
            <person name="Ito T."/>
            <person name="Ito Y."/>
            <person name="Ito Y."/>
            <person name="Iwabuchi A."/>
            <person name="Kamiya K."/>
            <person name="Karasawa W."/>
            <person name="Kurita K."/>
            <person name="Katagiri S."/>
            <person name="Kikuta A."/>
            <person name="Kobayashi H."/>
            <person name="Kobayashi N."/>
            <person name="Machita K."/>
            <person name="Maehara T."/>
            <person name="Masukawa M."/>
            <person name="Mizubayashi T."/>
            <person name="Mukai Y."/>
            <person name="Nagasaki H."/>
            <person name="Nagata Y."/>
            <person name="Naito S."/>
            <person name="Nakashima M."/>
            <person name="Nakama Y."/>
            <person name="Nakamichi Y."/>
            <person name="Nakamura M."/>
            <person name="Meguro A."/>
            <person name="Negishi M."/>
            <person name="Ohta I."/>
            <person name="Ohta T."/>
            <person name="Okamoto M."/>
            <person name="Ono N."/>
            <person name="Saji S."/>
            <person name="Sakaguchi M."/>
            <person name="Sakai K."/>
            <person name="Shibata M."/>
            <person name="Shimokawa T."/>
            <person name="Song J."/>
            <person name="Takazaki Y."/>
            <person name="Terasawa K."/>
            <person name="Tsugane M."/>
            <person name="Tsuji K."/>
            <person name="Ueda S."/>
            <person name="Waki K."/>
            <person name="Yamagata H."/>
            <person name="Yamamoto M."/>
            <person name="Yamamoto S."/>
            <person name="Yamane H."/>
            <person name="Yoshiki S."/>
            <person name="Yoshihara R."/>
            <person name="Yukawa K."/>
            <person name="Zhong H."/>
            <person name="Yano M."/>
            <person name="Yuan Q."/>
            <person name="Ouyang S."/>
            <person name="Liu J."/>
            <person name="Jones K.M."/>
            <person name="Gansberger K."/>
            <person name="Moffat K."/>
            <person name="Hill J."/>
            <person name="Bera J."/>
            <person name="Fadrosh D."/>
            <person name="Jin S."/>
            <person name="Johri S."/>
            <person name="Kim M."/>
            <person name="Overton L."/>
            <person name="Reardon M."/>
            <person name="Tsitrin T."/>
            <person name="Vuong H."/>
            <person name="Weaver B."/>
            <person name="Ciecko A."/>
            <person name="Tallon L."/>
            <person name="Jackson J."/>
            <person name="Pai G."/>
            <person name="Aken S.V."/>
            <person name="Utterback T."/>
            <person name="Reidmuller S."/>
            <person name="Feldblyum T."/>
            <person name="Hsiao J."/>
            <person name="Zismann V."/>
            <person name="Iobst S."/>
            <person name="de Vazeille A.R."/>
            <person name="Buell C.R."/>
            <person name="Ying K."/>
            <person name="Li Y."/>
            <person name="Lu T."/>
            <person name="Huang Y."/>
            <person name="Zhao Q."/>
            <person name="Feng Q."/>
            <person name="Zhang L."/>
            <person name="Zhu J."/>
            <person name="Weng Q."/>
            <person name="Mu J."/>
            <person name="Lu Y."/>
            <person name="Fan D."/>
            <person name="Liu Y."/>
            <person name="Guan J."/>
            <person name="Zhang Y."/>
            <person name="Yu S."/>
            <person name="Liu X."/>
            <person name="Zhang Y."/>
            <person name="Hong G."/>
            <person name="Han B."/>
            <person name="Choisne N."/>
            <person name="Demange N."/>
            <person name="Orjeda G."/>
            <person name="Samain S."/>
            <person name="Cattolico L."/>
            <person name="Pelletier E."/>
            <person name="Couloux A."/>
            <person name="Segurens B."/>
            <person name="Wincker P."/>
            <person name="D'Hont A."/>
            <person name="Scarpelli C."/>
            <person name="Weissenbach J."/>
            <person name="Salanoubat M."/>
            <person name="Quetier F."/>
            <person name="Yu Y."/>
            <person name="Kim H.R."/>
            <person name="Rambo T."/>
            <person name="Currie J."/>
            <person name="Collura K."/>
            <person name="Luo M."/>
            <person name="Yang T."/>
            <person name="Ammiraju J.S.S."/>
            <person name="Engler F."/>
            <person name="Soderlund C."/>
            <person name="Wing R.A."/>
            <person name="Palmer L.E."/>
            <person name="de la Bastide M."/>
            <person name="Spiegel L."/>
            <person name="Nascimento L."/>
            <person name="Zutavern T."/>
            <person name="O'Shaughnessy A."/>
            <person name="Dike S."/>
            <person name="Dedhia N."/>
            <person name="Preston R."/>
            <person name="Balija V."/>
            <person name="McCombie W.R."/>
            <person name="Chow T."/>
            <person name="Chen H."/>
            <person name="Chung M."/>
            <person name="Chen C."/>
            <person name="Shaw J."/>
            <person name="Wu H."/>
            <person name="Hsiao K."/>
            <person name="Chao Y."/>
            <person name="Chu M."/>
            <person name="Cheng C."/>
            <person name="Hour A."/>
            <person name="Lee P."/>
            <person name="Lin S."/>
            <person name="Lin Y."/>
            <person name="Liou J."/>
            <person name="Liu S."/>
            <person name="Hsing Y."/>
            <person name="Raghuvanshi S."/>
            <person name="Mohanty A."/>
            <person name="Bharti A.K."/>
            <person name="Gaur A."/>
            <person name="Gupta V."/>
            <person name="Kumar D."/>
            <person name="Ravi V."/>
            <person name="Vij S."/>
            <person name="Kapur A."/>
            <person name="Khurana P."/>
            <person name="Khurana P."/>
            <person name="Khurana J.P."/>
            <person name="Tyagi A.K."/>
            <person name="Gaikwad K."/>
            <person name="Singh A."/>
            <person name="Dalal V."/>
            <person name="Srivastava S."/>
            <person name="Dixit A."/>
            <person name="Pal A.K."/>
            <person name="Ghazi I.A."/>
            <person name="Yadav M."/>
            <person name="Pandit A."/>
            <person name="Bhargava A."/>
            <person name="Sureshbabu K."/>
            <person name="Batra K."/>
            <person name="Sharma T.R."/>
            <person name="Mohapatra T."/>
            <person name="Singh N.K."/>
            <person name="Messing J."/>
            <person name="Nelson A.B."/>
            <person name="Fuks G."/>
            <person name="Kavchok S."/>
            <person name="Keizer G."/>
            <person name="Linton E."/>
            <person name="Llaca V."/>
            <person name="Song R."/>
            <person name="Tanyolac B."/>
            <person name="Young S."/>
            <person name="Ho-Il K."/>
            <person name="Hahn J.H."/>
            <person name="Sangsakoo G."/>
            <person name="Vanavichit A."/>
            <person name="de Mattos Luiz.A.T."/>
            <person name="Zimmer P.D."/>
            <person name="Malone G."/>
            <person name="Dellagostin O."/>
            <person name="de Oliveira A.C."/>
            <person name="Bevan M."/>
            <person name="Bancroft I."/>
            <person name="Minx P."/>
            <person name="Cordum H."/>
            <person name="Wilson R."/>
            <person name="Cheng Z."/>
            <person name="Jin W."/>
            <person name="Jiang J."/>
            <person name="Leong S.A."/>
            <person name="Iwama H."/>
            <person name="Gojobori T."/>
            <person name="Itoh T."/>
            <person name="Niimura Y."/>
            <person name="Fujii Y."/>
            <person name="Habara T."/>
            <person name="Sakai H."/>
            <person name="Sato Y."/>
            <person name="Wilson G."/>
            <person name="Kumar K."/>
            <person name="McCouch S."/>
            <person name="Juretic N."/>
            <person name="Hoen D."/>
            <person name="Wright S."/>
            <person name="Bruskiewich R."/>
            <person name="Bureau T."/>
            <person name="Miyao A."/>
            <person name="Hirochika H."/>
            <person name="Nishikawa T."/>
            <person name="Kadowaki K."/>
            <person name="Sugiura M."/>
            <person name="Burr B."/>
            <person name="Sasaki T."/>
        </authorList>
    </citation>
    <scope>NUCLEOTIDE SEQUENCE [LARGE SCALE GENOMIC DNA]</scope>
    <source>
        <strain evidence="3">cv. Nipponbare</strain>
    </source>
</reference>
<feature type="region of interest" description="Disordered" evidence="1">
    <location>
        <begin position="1"/>
        <end position="25"/>
    </location>
</feature>
<sequence>MVRETEEEERGGGGLGGAERRERGAHVRCGRAAVGDGARAREGGELGAARHRAAASWRSMSPAHAFGVDARLRELEREEATVWTGSSGVATACEGRCRRRFATVGGSF</sequence>
<organism evidence="2 3">
    <name type="scientific">Oryza sativa subsp. japonica</name>
    <name type="common">Rice</name>
    <dbReference type="NCBI Taxonomy" id="39947"/>
    <lineage>
        <taxon>Eukaryota</taxon>
        <taxon>Viridiplantae</taxon>
        <taxon>Streptophyta</taxon>
        <taxon>Embryophyta</taxon>
        <taxon>Tracheophyta</taxon>
        <taxon>Spermatophyta</taxon>
        <taxon>Magnoliopsida</taxon>
        <taxon>Liliopsida</taxon>
        <taxon>Poales</taxon>
        <taxon>Poaceae</taxon>
        <taxon>BOP clade</taxon>
        <taxon>Oryzoideae</taxon>
        <taxon>Oryzeae</taxon>
        <taxon>Oryzinae</taxon>
        <taxon>Oryza</taxon>
        <taxon>Oryza sativa</taxon>
    </lineage>
</organism>
<dbReference type="AlphaFoldDB" id="A0A0P0Y4L8"/>
<keyword evidence="3" id="KW-1185">Reference proteome</keyword>
<evidence type="ECO:0000256" key="1">
    <source>
        <dbReference type="SAM" id="MobiDB-lite"/>
    </source>
</evidence>
<protein>
    <submittedName>
        <fullName evidence="2">Os11g0613100 protein</fullName>
    </submittedName>
</protein>
<dbReference type="PaxDb" id="39947-A0A0P0Y4L8"/>
<gene>
    <name evidence="2" type="ordered locus">Os11g0613100</name>
    <name evidence="2" type="ORF">OSNPB_110613100</name>
</gene>
<proteinExistence type="predicted"/>